<keyword evidence="2" id="KW-1185">Reference proteome</keyword>
<proteinExistence type="predicted"/>
<organism evidence="1 2">
    <name type="scientific">Metabacillus niabensis</name>
    <dbReference type="NCBI Taxonomy" id="324854"/>
    <lineage>
        <taxon>Bacteria</taxon>
        <taxon>Bacillati</taxon>
        <taxon>Bacillota</taxon>
        <taxon>Bacilli</taxon>
        <taxon>Bacillales</taxon>
        <taxon>Bacillaceae</taxon>
        <taxon>Metabacillus</taxon>
    </lineage>
</organism>
<dbReference type="InterPro" id="IPR029033">
    <property type="entry name" value="His_PPase_superfam"/>
</dbReference>
<dbReference type="Proteomes" id="UP001232245">
    <property type="component" value="Unassembled WGS sequence"/>
</dbReference>
<reference evidence="1 2" key="1">
    <citation type="submission" date="2023-07" db="EMBL/GenBank/DDBJ databases">
        <title>Genomic Encyclopedia of Type Strains, Phase IV (KMG-IV): sequencing the most valuable type-strain genomes for metagenomic binning, comparative biology and taxonomic classification.</title>
        <authorList>
            <person name="Goeker M."/>
        </authorList>
    </citation>
    <scope>NUCLEOTIDE SEQUENCE [LARGE SCALE GENOMIC DNA]</scope>
    <source>
        <strain evidence="1 2">DSM 17723</strain>
    </source>
</reference>
<dbReference type="PANTHER" id="PTHR48100:SF59">
    <property type="entry name" value="ADENOSYLCOBALAMIN_ALPHA-RIBAZOLE PHOSPHATASE"/>
    <property type="match status" value="1"/>
</dbReference>
<comment type="caution">
    <text evidence="1">The sequence shown here is derived from an EMBL/GenBank/DDBJ whole genome shotgun (WGS) entry which is preliminary data.</text>
</comment>
<evidence type="ECO:0000313" key="2">
    <source>
        <dbReference type="Proteomes" id="UP001232245"/>
    </source>
</evidence>
<dbReference type="InterPro" id="IPR050275">
    <property type="entry name" value="PGM_Phosphatase"/>
</dbReference>
<dbReference type="InterPro" id="IPR013078">
    <property type="entry name" value="His_Pase_superF_clade-1"/>
</dbReference>
<dbReference type="GO" id="GO:0004619">
    <property type="term" value="F:phosphoglycerate mutase activity"/>
    <property type="evidence" value="ECO:0007669"/>
    <property type="project" value="UniProtKB-EC"/>
</dbReference>
<evidence type="ECO:0000313" key="1">
    <source>
        <dbReference type="EMBL" id="MDQ0227297.1"/>
    </source>
</evidence>
<protein>
    <submittedName>
        <fullName evidence="1">2,3-bisphosphoglycerate-dependent phosphoglycerate mutase</fullName>
        <ecNumber evidence="1">5.4.2.11</ecNumber>
    </submittedName>
</protein>
<dbReference type="SUPFAM" id="SSF53254">
    <property type="entry name" value="Phosphoglycerate mutase-like"/>
    <property type="match status" value="1"/>
</dbReference>
<dbReference type="Gene3D" id="3.40.50.1240">
    <property type="entry name" value="Phosphoglycerate mutase-like"/>
    <property type="match status" value="1"/>
</dbReference>
<dbReference type="EC" id="5.4.2.11" evidence="1"/>
<name>A0ABT9Z4Z7_9BACI</name>
<accession>A0ABT9Z4Z7</accession>
<sequence length="187" mass="21686">MPTNIYLVRHAHSTYTPDELGRPLSAKGLADAERISNILWKEKVDQIISSPYKRAIQTVEGIANFLGKEIILEDGFKERTLSTKPLPEDFQTAIKKVWEDPTFSFEGGESNQIAQKRGITAILKVLVTHEEKNIVVGTHGNIMVLMMNYFDKKYHFNFWQDLEMPDIYRLTFEKKNLKEVKRIWSRA</sequence>
<dbReference type="CDD" id="cd07067">
    <property type="entry name" value="HP_PGM_like"/>
    <property type="match status" value="1"/>
</dbReference>
<dbReference type="Pfam" id="PF00300">
    <property type="entry name" value="His_Phos_1"/>
    <property type="match status" value="1"/>
</dbReference>
<gene>
    <name evidence="1" type="ORF">J2S02_003642</name>
</gene>
<dbReference type="RefSeq" id="WP_174881026.1">
    <property type="nucleotide sequence ID" value="NZ_CADEPK010000299.1"/>
</dbReference>
<keyword evidence="1" id="KW-0413">Isomerase</keyword>
<dbReference type="PANTHER" id="PTHR48100">
    <property type="entry name" value="BROAD-SPECIFICITY PHOSPHATASE YOR283W-RELATED"/>
    <property type="match status" value="1"/>
</dbReference>
<dbReference type="SMART" id="SM00855">
    <property type="entry name" value="PGAM"/>
    <property type="match status" value="1"/>
</dbReference>
<dbReference type="EMBL" id="JAUSTZ010000008">
    <property type="protein sequence ID" value="MDQ0227297.1"/>
    <property type="molecule type" value="Genomic_DNA"/>
</dbReference>